<feature type="transmembrane region" description="Helical" evidence="1">
    <location>
        <begin position="6"/>
        <end position="25"/>
    </location>
</feature>
<evidence type="ECO:0000256" key="1">
    <source>
        <dbReference type="SAM" id="Phobius"/>
    </source>
</evidence>
<evidence type="ECO:0000313" key="3">
    <source>
        <dbReference type="Proteomes" id="UP000077355"/>
    </source>
</evidence>
<organism evidence="2 3">
    <name type="scientific">Paenibacillus antarcticus</name>
    <dbReference type="NCBI Taxonomy" id="253703"/>
    <lineage>
        <taxon>Bacteria</taxon>
        <taxon>Bacillati</taxon>
        <taxon>Bacillota</taxon>
        <taxon>Bacilli</taxon>
        <taxon>Bacillales</taxon>
        <taxon>Paenibacillaceae</taxon>
        <taxon>Paenibacillus</taxon>
    </lineage>
</organism>
<comment type="caution">
    <text evidence="2">The sequence shown here is derived from an EMBL/GenBank/DDBJ whole genome shotgun (WGS) entry which is preliminary data.</text>
</comment>
<sequence>MKKTKLLTISILIVIVIMTLSFFNLNINYHGSAVYVSSSVASLEQLEVDANILHSLTYEVNITNTNKRSTMVKNLKANFSNSVLSRVESGDIVVKINKKLKPDETITIKGKFEINVSGSTDEEIIQEAKIEFEVESEQYNILKFW</sequence>
<dbReference type="Proteomes" id="UP000077355">
    <property type="component" value="Unassembled WGS sequence"/>
</dbReference>
<keyword evidence="1" id="KW-0472">Membrane</keyword>
<evidence type="ECO:0000313" key="2">
    <source>
        <dbReference type="EMBL" id="OAB40373.1"/>
    </source>
</evidence>
<protein>
    <recommendedName>
        <fullName evidence="4">Late embryogenesis abundant protein LEA-2 subgroup domain-containing protein</fullName>
    </recommendedName>
</protein>
<dbReference type="EMBL" id="LVJI01000054">
    <property type="protein sequence ID" value="OAB40373.1"/>
    <property type="molecule type" value="Genomic_DNA"/>
</dbReference>
<evidence type="ECO:0008006" key="4">
    <source>
        <dbReference type="Google" id="ProtNLM"/>
    </source>
</evidence>
<accession>A0A162M971</accession>
<keyword evidence="3" id="KW-1185">Reference proteome</keyword>
<proteinExistence type="predicted"/>
<keyword evidence="1" id="KW-1133">Transmembrane helix</keyword>
<dbReference type="AlphaFoldDB" id="A0A162M971"/>
<keyword evidence="1" id="KW-0812">Transmembrane</keyword>
<reference evidence="2 3" key="1">
    <citation type="submission" date="2016-03" db="EMBL/GenBank/DDBJ databases">
        <title>Draft genome sequence of Paenibacillus antarcticus CECT 5836.</title>
        <authorList>
            <person name="Shin S.-K."/>
            <person name="Yi H."/>
        </authorList>
    </citation>
    <scope>NUCLEOTIDE SEQUENCE [LARGE SCALE GENOMIC DNA]</scope>
    <source>
        <strain evidence="2 3">CECT 5836</strain>
    </source>
</reference>
<dbReference type="RefSeq" id="WP_068653174.1">
    <property type="nucleotide sequence ID" value="NZ_CP043611.1"/>
</dbReference>
<gene>
    <name evidence="2" type="ORF">PBAT_24040</name>
</gene>
<name>A0A162M971_9BACL</name>